<dbReference type="EMBL" id="BLKW01000004">
    <property type="protein sequence ID" value="GFG75772.1"/>
    <property type="molecule type" value="Genomic_DNA"/>
</dbReference>
<dbReference type="SUPFAM" id="SSF140459">
    <property type="entry name" value="PE/PPE dimer-like"/>
    <property type="match status" value="1"/>
</dbReference>
<accession>A0A7I9Y125</accession>
<dbReference type="Gene3D" id="1.10.287.850">
    <property type="entry name" value="HP0062-like domain"/>
    <property type="match status" value="1"/>
</dbReference>
<organism evidence="2 3">
    <name type="scientific">Mycobacterium botniense</name>
    <dbReference type="NCBI Taxonomy" id="84962"/>
    <lineage>
        <taxon>Bacteria</taxon>
        <taxon>Bacillati</taxon>
        <taxon>Actinomycetota</taxon>
        <taxon>Actinomycetes</taxon>
        <taxon>Mycobacteriales</taxon>
        <taxon>Mycobacteriaceae</taxon>
        <taxon>Mycobacterium</taxon>
    </lineage>
</organism>
<name>A0A7I9Y125_9MYCO</name>
<keyword evidence="3" id="KW-1185">Reference proteome</keyword>
<dbReference type="InterPro" id="IPR038332">
    <property type="entry name" value="PPE_sf"/>
</dbReference>
<dbReference type="AlphaFoldDB" id="A0A7I9Y125"/>
<evidence type="ECO:0000313" key="2">
    <source>
        <dbReference type="EMBL" id="GFG75772.1"/>
    </source>
</evidence>
<proteinExistence type="predicted"/>
<dbReference type="Proteomes" id="UP000465361">
    <property type="component" value="Unassembled WGS sequence"/>
</dbReference>
<sequence>MSFVTTQPEMLAAAASQLQEIGSALAAQNAAAAAPTAGVVPAAADEVSAMTAAQFAAHAKAYQAVSAQATAIHNMFVTILRVSADSYGATEVANAATVL</sequence>
<protein>
    <submittedName>
        <fullName evidence="2">PE family protein</fullName>
    </submittedName>
</protein>
<comment type="caution">
    <text evidence="2">The sequence shown here is derived from an EMBL/GenBank/DDBJ whole genome shotgun (WGS) entry which is preliminary data.</text>
</comment>
<feature type="domain" description="PE" evidence="1">
    <location>
        <begin position="4"/>
        <end position="94"/>
    </location>
</feature>
<dbReference type="InterPro" id="IPR000084">
    <property type="entry name" value="PE-PGRS_N"/>
</dbReference>
<gene>
    <name evidence="2" type="primary">PE18_2</name>
    <name evidence="2" type="ORF">MBOT_31370</name>
</gene>
<evidence type="ECO:0000313" key="3">
    <source>
        <dbReference type="Proteomes" id="UP000465361"/>
    </source>
</evidence>
<evidence type="ECO:0000259" key="1">
    <source>
        <dbReference type="Pfam" id="PF00934"/>
    </source>
</evidence>
<dbReference type="RefSeq" id="WP_163758705.1">
    <property type="nucleotide sequence ID" value="NZ_BLKW01000004.1"/>
</dbReference>
<dbReference type="Pfam" id="PF00934">
    <property type="entry name" value="PE"/>
    <property type="match status" value="1"/>
</dbReference>
<reference evidence="2 3" key="1">
    <citation type="journal article" date="2019" name="Emerg. Microbes Infect.">
        <title>Comprehensive subspecies identification of 175 nontuberculous mycobacteria species based on 7547 genomic profiles.</title>
        <authorList>
            <person name="Matsumoto Y."/>
            <person name="Kinjo T."/>
            <person name="Motooka D."/>
            <person name="Nabeya D."/>
            <person name="Jung N."/>
            <person name="Uechi K."/>
            <person name="Horii T."/>
            <person name="Iida T."/>
            <person name="Fujita J."/>
            <person name="Nakamura S."/>
        </authorList>
    </citation>
    <scope>NUCLEOTIDE SEQUENCE [LARGE SCALE GENOMIC DNA]</scope>
    <source>
        <strain evidence="2 3">JCM 17322</strain>
    </source>
</reference>